<dbReference type="PANTHER" id="PTHR30055:SF146">
    <property type="entry name" value="HTH-TYPE TRANSCRIPTIONAL DUAL REGULATOR CECR"/>
    <property type="match status" value="1"/>
</dbReference>
<dbReference type="Pfam" id="PF00440">
    <property type="entry name" value="TetR_N"/>
    <property type="match status" value="1"/>
</dbReference>
<dbReference type="SUPFAM" id="SSF46689">
    <property type="entry name" value="Homeodomain-like"/>
    <property type="match status" value="1"/>
</dbReference>
<keyword evidence="3" id="KW-0804">Transcription</keyword>
<dbReference type="InterPro" id="IPR009057">
    <property type="entry name" value="Homeodomain-like_sf"/>
</dbReference>
<feature type="DNA-binding region" description="H-T-H motif" evidence="4">
    <location>
        <begin position="39"/>
        <end position="58"/>
    </location>
</feature>
<dbReference type="Proteomes" id="UP000516052">
    <property type="component" value="Chromosome"/>
</dbReference>
<evidence type="ECO:0000256" key="2">
    <source>
        <dbReference type="ARBA" id="ARBA00023125"/>
    </source>
</evidence>
<dbReference type="InterPro" id="IPR050109">
    <property type="entry name" value="HTH-type_TetR-like_transc_reg"/>
</dbReference>
<dbReference type="PROSITE" id="PS01081">
    <property type="entry name" value="HTH_TETR_1"/>
    <property type="match status" value="1"/>
</dbReference>
<dbReference type="InterPro" id="IPR001647">
    <property type="entry name" value="HTH_TetR"/>
</dbReference>
<gene>
    <name evidence="6" type="ORF">IAG44_13915</name>
</gene>
<name>A0A7H0ICB7_9ACTN</name>
<dbReference type="Gene3D" id="1.10.357.10">
    <property type="entry name" value="Tetracycline Repressor, domain 2"/>
    <property type="match status" value="1"/>
</dbReference>
<keyword evidence="2 4" id="KW-0238">DNA-binding</keyword>
<evidence type="ECO:0000256" key="4">
    <source>
        <dbReference type="PROSITE-ProRule" id="PRU00335"/>
    </source>
</evidence>
<proteinExistence type="predicted"/>
<evidence type="ECO:0000259" key="5">
    <source>
        <dbReference type="PROSITE" id="PS50977"/>
    </source>
</evidence>
<keyword evidence="7" id="KW-1185">Reference proteome</keyword>
<dbReference type="KEGG" id="sroi:IAG44_13915"/>
<dbReference type="RefSeq" id="WP_187747445.1">
    <property type="nucleotide sequence ID" value="NZ_CP060828.1"/>
</dbReference>
<dbReference type="PANTHER" id="PTHR30055">
    <property type="entry name" value="HTH-TYPE TRANSCRIPTIONAL REGULATOR RUTR"/>
    <property type="match status" value="1"/>
</dbReference>
<accession>A0A7H0ICB7</accession>
<dbReference type="InterPro" id="IPR039536">
    <property type="entry name" value="TetR_C_Proteobacteria"/>
</dbReference>
<dbReference type="FunFam" id="1.10.10.60:FF:000141">
    <property type="entry name" value="TetR family transcriptional regulator"/>
    <property type="match status" value="1"/>
</dbReference>
<evidence type="ECO:0000313" key="6">
    <source>
        <dbReference type="EMBL" id="QNP70433.1"/>
    </source>
</evidence>
<protein>
    <submittedName>
        <fullName evidence="6">TetR/AcrR family transcriptional regulator</fullName>
    </submittedName>
</protein>
<keyword evidence="1" id="KW-0805">Transcription regulation</keyword>
<evidence type="ECO:0000256" key="3">
    <source>
        <dbReference type="ARBA" id="ARBA00023163"/>
    </source>
</evidence>
<feature type="domain" description="HTH tetR-type" evidence="5">
    <location>
        <begin position="16"/>
        <end position="76"/>
    </location>
</feature>
<organism evidence="6 7">
    <name type="scientific">Streptomyces roseirectus</name>
    <dbReference type="NCBI Taxonomy" id="2768066"/>
    <lineage>
        <taxon>Bacteria</taxon>
        <taxon>Bacillati</taxon>
        <taxon>Actinomycetota</taxon>
        <taxon>Actinomycetes</taxon>
        <taxon>Kitasatosporales</taxon>
        <taxon>Streptomycetaceae</taxon>
        <taxon>Streptomyces</taxon>
    </lineage>
</organism>
<sequence length="219" mass="23935">MAFHSPPAPRPLRGLPDKRRAIMGAARKLFGRDGYTRTSVDGIAGEAGVSKRTIYNHFANKEELFQSVVLEGAEDFTRTVAAIADRHLRKIVDIEDDLVEFGVDRARAAMAAEKHFSLVRTIKAEATRIPRPLLEAWREVGPSAAQGLLAGYLRQLTEKGFLHVTDAAKAANHFTLLTFANVADSSFNGAVPLPDAEIEEIVTSGVRTFLRLYGAPPRG</sequence>
<reference evidence="6 7" key="1">
    <citation type="submission" date="2020-08" db="EMBL/GenBank/DDBJ databases">
        <title>A novel species.</title>
        <authorList>
            <person name="Gao J."/>
        </authorList>
    </citation>
    <scope>NUCLEOTIDE SEQUENCE [LARGE SCALE GENOMIC DNA]</scope>
    <source>
        <strain evidence="6 7">CRXT-G-22</strain>
    </source>
</reference>
<dbReference type="EMBL" id="CP060828">
    <property type="protein sequence ID" value="QNP70433.1"/>
    <property type="molecule type" value="Genomic_DNA"/>
</dbReference>
<dbReference type="InterPro" id="IPR023772">
    <property type="entry name" value="DNA-bd_HTH_TetR-type_CS"/>
</dbReference>
<evidence type="ECO:0000313" key="7">
    <source>
        <dbReference type="Proteomes" id="UP000516052"/>
    </source>
</evidence>
<dbReference type="GO" id="GO:0003700">
    <property type="term" value="F:DNA-binding transcription factor activity"/>
    <property type="evidence" value="ECO:0007669"/>
    <property type="project" value="TreeGrafter"/>
</dbReference>
<dbReference type="Pfam" id="PF14246">
    <property type="entry name" value="TetR_C_7"/>
    <property type="match status" value="1"/>
</dbReference>
<dbReference type="AlphaFoldDB" id="A0A7H0ICB7"/>
<evidence type="ECO:0000256" key="1">
    <source>
        <dbReference type="ARBA" id="ARBA00023015"/>
    </source>
</evidence>
<dbReference type="GO" id="GO:0045892">
    <property type="term" value="P:negative regulation of DNA-templated transcription"/>
    <property type="evidence" value="ECO:0007669"/>
    <property type="project" value="UniProtKB-ARBA"/>
</dbReference>
<dbReference type="PROSITE" id="PS50977">
    <property type="entry name" value="HTH_TETR_2"/>
    <property type="match status" value="1"/>
</dbReference>
<dbReference type="GO" id="GO:0000976">
    <property type="term" value="F:transcription cis-regulatory region binding"/>
    <property type="evidence" value="ECO:0007669"/>
    <property type="project" value="TreeGrafter"/>
</dbReference>
<dbReference type="PRINTS" id="PR00455">
    <property type="entry name" value="HTHTETR"/>
</dbReference>